<dbReference type="Proteomes" id="UP001304895">
    <property type="component" value="Unassembled WGS sequence"/>
</dbReference>
<dbReference type="InterPro" id="IPR036609">
    <property type="entry name" value="LCCL_sf"/>
</dbReference>
<evidence type="ECO:0000313" key="3">
    <source>
        <dbReference type="Proteomes" id="UP001304895"/>
    </source>
</evidence>
<proteinExistence type="predicted"/>
<reference evidence="2" key="1">
    <citation type="journal article" date="2023" name="Mol. Phylogenet. Evol.">
        <title>Genome-scale phylogeny and comparative genomics of the fungal order Sordariales.</title>
        <authorList>
            <person name="Hensen N."/>
            <person name="Bonometti L."/>
            <person name="Westerberg I."/>
            <person name="Brannstrom I.O."/>
            <person name="Guillou S."/>
            <person name="Cros-Aarteil S."/>
            <person name="Calhoun S."/>
            <person name="Haridas S."/>
            <person name="Kuo A."/>
            <person name="Mondo S."/>
            <person name="Pangilinan J."/>
            <person name="Riley R."/>
            <person name="LaButti K."/>
            <person name="Andreopoulos B."/>
            <person name="Lipzen A."/>
            <person name="Chen C."/>
            <person name="Yan M."/>
            <person name="Daum C."/>
            <person name="Ng V."/>
            <person name="Clum A."/>
            <person name="Steindorff A."/>
            <person name="Ohm R.A."/>
            <person name="Martin F."/>
            <person name="Silar P."/>
            <person name="Natvig D.O."/>
            <person name="Lalanne C."/>
            <person name="Gautier V."/>
            <person name="Ament-Velasquez S.L."/>
            <person name="Kruys A."/>
            <person name="Hutchinson M.I."/>
            <person name="Powell A.J."/>
            <person name="Barry K."/>
            <person name="Miller A.N."/>
            <person name="Grigoriev I.V."/>
            <person name="Debuchy R."/>
            <person name="Gladieux P."/>
            <person name="Hiltunen Thoren M."/>
            <person name="Johannesson H."/>
        </authorList>
    </citation>
    <scope>NUCLEOTIDE SEQUENCE</scope>
    <source>
        <strain evidence="2">CBS 123565</strain>
    </source>
</reference>
<comment type="caution">
    <text evidence="2">The sequence shown here is derived from an EMBL/GenBank/DDBJ whole genome shotgun (WGS) entry which is preliminary data.</text>
</comment>
<feature type="compositionally biased region" description="Polar residues" evidence="1">
    <location>
        <begin position="82"/>
        <end position="104"/>
    </location>
</feature>
<evidence type="ECO:0000313" key="2">
    <source>
        <dbReference type="EMBL" id="KAK4130797.1"/>
    </source>
</evidence>
<keyword evidence="3" id="KW-1185">Reference proteome</keyword>
<feature type="region of interest" description="Disordered" evidence="1">
    <location>
        <begin position="48"/>
        <end position="139"/>
    </location>
</feature>
<dbReference type="Pfam" id="PF08642">
    <property type="entry name" value="Rxt3"/>
    <property type="match status" value="1"/>
</dbReference>
<name>A0AAN6UD35_9PEZI</name>
<reference evidence="2" key="2">
    <citation type="submission" date="2023-05" db="EMBL/GenBank/DDBJ databases">
        <authorList>
            <consortium name="Lawrence Berkeley National Laboratory"/>
            <person name="Steindorff A."/>
            <person name="Hensen N."/>
            <person name="Bonometti L."/>
            <person name="Westerberg I."/>
            <person name="Brannstrom I.O."/>
            <person name="Guillou S."/>
            <person name="Cros-Aarteil S."/>
            <person name="Calhoun S."/>
            <person name="Haridas S."/>
            <person name="Kuo A."/>
            <person name="Mondo S."/>
            <person name="Pangilinan J."/>
            <person name="Riley R."/>
            <person name="Labutti K."/>
            <person name="Andreopoulos B."/>
            <person name="Lipzen A."/>
            <person name="Chen C."/>
            <person name="Yanf M."/>
            <person name="Daum C."/>
            <person name="Ng V."/>
            <person name="Clum A."/>
            <person name="Ohm R."/>
            <person name="Martin F."/>
            <person name="Silar P."/>
            <person name="Natvig D."/>
            <person name="Lalanne C."/>
            <person name="Gautier V."/>
            <person name="Ament-Velasquez S.L."/>
            <person name="Kruys A."/>
            <person name="Hutchinson M.I."/>
            <person name="Powell A.J."/>
            <person name="Barry K."/>
            <person name="Miller A.N."/>
            <person name="Grigoriev I.V."/>
            <person name="Debuchy R."/>
            <person name="Gladieux P."/>
            <person name="Thoren M.H."/>
            <person name="Johannesson H."/>
        </authorList>
    </citation>
    <scope>NUCLEOTIDE SEQUENCE</scope>
    <source>
        <strain evidence="2">CBS 123565</strain>
    </source>
</reference>
<gene>
    <name evidence="2" type="ORF">BT67DRAFT_458444</name>
</gene>
<organism evidence="2 3">
    <name type="scientific">Trichocladium antarcticum</name>
    <dbReference type="NCBI Taxonomy" id="1450529"/>
    <lineage>
        <taxon>Eukaryota</taxon>
        <taxon>Fungi</taxon>
        <taxon>Dikarya</taxon>
        <taxon>Ascomycota</taxon>
        <taxon>Pezizomycotina</taxon>
        <taxon>Sordariomycetes</taxon>
        <taxon>Sordariomycetidae</taxon>
        <taxon>Sordariales</taxon>
        <taxon>Chaetomiaceae</taxon>
        <taxon>Trichocladium</taxon>
    </lineage>
</organism>
<dbReference type="Gene3D" id="2.170.130.20">
    <property type="entry name" value="LCCL-like domain"/>
    <property type="match status" value="1"/>
</dbReference>
<protein>
    <submittedName>
        <fullName evidence="2">Uncharacterized protein</fullName>
    </submittedName>
</protein>
<evidence type="ECO:0000256" key="1">
    <source>
        <dbReference type="SAM" id="MobiDB-lite"/>
    </source>
</evidence>
<dbReference type="EMBL" id="MU853431">
    <property type="protein sequence ID" value="KAK4130797.1"/>
    <property type="molecule type" value="Genomic_DNA"/>
</dbReference>
<sequence>MKIGKKHLTPASREEITRRRALWGTDVYTDDSDVISACIYAGWIRSEWPEGDKDQQQPAVAEQQRLRRHVRTVDEFGLSPVSEPSKTGSSDVAQTTADGTSTAEDSAGSKKADEAPAANGVGKESWLPLVKSDDEQQVEAEVPVDGGAAATGFGEAPAKDRNVVIESVEAPAKDGAAEKGPDDAPVERLVREVGAETETALPEHGA</sequence>
<accession>A0AAN6UD35</accession>
<dbReference type="AlphaFoldDB" id="A0AAN6UD35"/>
<dbReference type="InterPro" id="IPR013951">
    <property type="entry name" value="Rxt3"/>
</dbReference>